<dbReference type="OrthoDB" id="9768183at2"/>
<comment type="similarity">
    <text evidence="2 4">Belongs to the bacterial solute-binding protein 3 family.</text>
</comment>
<dbReference type="Pfam" id="PF00497">
    <property type="entry name" value="SBP_bac_3"/>
    <property type="match status" value="1"/>
</dbReference>
<reference evidence="6 8" key="1">
    <citation type="submission" date="2015-11" db="EMBL/GenBank/DDBJ databases">
        <title>Identification of large and diverse effector repertoires of 38 Legionella species.</title>
        <authorList>
            <person name="Burstein D."/>
            <person name="Amaro F."/>
            <person name="Zusman T."/>
            <person name="Lifshitz Z."/>
            <person name="Cohen O."/>
            <person name="Gilbert J.A."/>
            <person name="Pupko T."/>
            <person name="Shuman H.A."/>
            <person name="Segal G."/>
        </authorList>
    </citation>
    <scope>NUCLEOTIDE SEQUENCE [LARGE SCALE GENOMIC DNA]</scope>
    <source>
        <strain evidence="6 8">1762-AUS-E</strain>
    </source>
</reference>
<evidence type="ECO:0000256" key="1">
    <source>
        <dbReference type="ARBA" id="ARBA00004196"/>
    </source>
</evidence>
<dbReference type="EMBL" id="LNKA01000019">
    <property type="protein sequence ID" value="KTC64885.1"/>
    <property type="molecule type" value="Genomic_DNA"/>
</dbReference>
<dbReference type="PANTHER" id="PTHR35936:SF19">
    <property type="entry name" value="AMINO-ACID-BINDING PROTEIN YXEM-RELATED"/>
    <property type="match status" value="1"/>
</dbReference>
<evidence type="ECO:0000313" key="8">
    <source>
        <dbReference type="Proteomes" id="UP000054859"/>
    </source>
</evidence>
<feature type="domain" description="Solute-binding protein family 3/N-terminal" evidence="5">
    <location>
        <begin position="20"/>
        <end position="240"/>
    </location>
</feature>
<dbReference type="Proteomes" id="UP000281170">
    <property type="component" value="Plasmid 8"/>
</dbReference>
<dbReference type="STRING" id="45056.Lade_2179"/>
<evidence type="ECO:0000256" key="4">
    <source>
        <dbReference type="RuleBase" id="RU003744"/>
    </source>
</evidence>
<keyword evidence="7" id="KW-0614">Plasmid</keyword>
<geneLocation type="plasmid" evidence="7 9">
    <name>8</name>
</geneLocation>
<dbReference type="SUPFAM" id="SSF53850">
    <property type="entry name" value="Periplasmic binding protein-like II"/>
    <property type="match status" value="1"/>
</dbReference>
<evidence type="ECO:0000259" key="5">
    <source>
        <dbReference type="SMART" id="SM00062"/>
    </source>
</evidence>
<gene>
    <name evidence="6" type="primary">artJ</name>
    <name evidence="6" type="ORF">Lade_2179</name>
    <name evidence="7" type="ORF">NCTC12735_00177</name>
</gene>
<dbReference type="InterPro" id="IPR001638">
    <property type="entry name" value="Solute-binding_3/MltF_N"/>
</dbReference>
<name>A0A0W0R1F8_9GAMM</name>
<dbReference type="KEGG" id="ladl:NCTC12735_00177"/>
<sequence length="240" mass="26441">MKGFFLGFLLLISGYCYSINLTIGTAPQNPPFGDLADNQNNFFGFDIDIMMEICKRINAQCAFKPIVFNQLFPDVQDGSIDLAIGAITITPDRSENFLFSLPYMESNARFLTLATSTINLPDDIKGKIVGVRKGTPFKTLALSIYPGVTIKEYDMVSDVLEALKSKAVDVVILNDASAKYWAANNSDVYKIVGSSLPVGDGYAIMANKRQVELISQINTSILEMEADGTYLSIYSRYFGN</sequence>
<dbReference type="CDD" id="cd13622">
    <property type="entry name" value="PBP2_Arg_3"/>
    <property type="match status" value="1"/>
</dbReference>
<evidence type="ECO:0000313" key="6">
    <source>
        <dbReference type="EMBL" id="KTC64885.1"/>
    </source>
</evidence>
<dbReference type="InterPro" id="IPR018313">
    <property type="entry name" value="SBP_3_CS"/>
</dbReference>
<protein>
    <submittedName>
        <fullName evidence="6">Arginine 3rd transport system periplasmic binding protein</fullName>
    </submittedName>
</protein>
<dbReference type="Gene3D" id="3.40.190.10">
    <property type="entry name" value="Periplasmic binding protein-like II"/>
    <property type="match status" value="2"/>
</dbReference>
<organism evidence="6 8">
    <name type="scientific">Legionella adelaidensis</name>
    <dbReference type="NCBI Taxonomy" id="45056"/>
    <lineage>
        <taxon>Bacteria</taxon>
        <taxon>Pseudomonadati</taxon>
        <taxon>Pseudomonadota</taxon>
        <taxon>Gammaproteobacteria</taxon>
        <taxon>Legionellales</taxon>
        <taxon>Legionellaceae</taxon>
        <taxon>Legionella</taxon>
    </lineage>
</organism>
<dbReference type="GO" id="GO:0030313">
    <property type="term" value="C:cell envelope"/>
    <property type="evidence" value="ECO:0007669"/>
    <property type="project" value="UniProtKB-SubCell"/>
</dbReference>
<evidence type="ECO:0000256" key="3">
    <source>
        <dbReference type="ARBA" id="ARBA00022729"/>
    </source>
</evidence>
<dbReference type="SMART" id="SM00062">
    <property type="entry name" value="PBPb"/>
    <property type="match status" value="1"/>
</dbReference>
<evidence type="ECO:0000313" key="9">
    <source>
        <dbReference type="Proteomes" id="UP000281170"/>
    </source>
</evidence>
<reference evidence="7 9" key="2">
    <citation type="submission" date="2018-12" db="EMBL/GenBank/DDBJ databases">
        <authorList>
            <consortium name="Pathogen Informatics"/>
        </authorList>
    </citation>
    <scope>NUCLEOTIDE SEQUENCE [LARGE SCALE GENOMIC DNA]</scope>
    <source>
        <strain evidence="7 9">NCTC12735</strain>
        <plasmid evidence="9">8</plasmid>
    </source>
</reference>
<keyword evidence="3" id="KW-0732">Signal</keyword>
<dbReference type="PANTHER" id="PTHR35936">
    <property type="entry name" value="MEMBRANE-BOUND LYTIC MUREIN TRANSGLYCOSYLASE F"/>
    <property type="match status" value="1"/>
</dbReference>
<dbReference type="PROSITE" id="PS01039">
    <property type="entry name" value="SBP_BACTERIAL_3"/>
    <property type="match status" value="1"/>
</dbReference>
<dbReference type="EMBL" id="LR134417">
    <property type="protein sequence ID" value="VEH82944.1"/>
    <property type="molecule type" value="Genomic_DNA"/>
</dbReference>
<evidence type="ECO:0000313" key="7">
    <source>
        <dbReference type="EMBL" id="VEH82944.1"/>
    </source>
</evidence>
<proteinExistence type="inferred from homology"/>
<dbReference type="AlphaFoldDB" id="A0A0W0R1F8"/>
<evidence type="ECO:0000256" key="2">
    <source>
        <dbReference type="ARBA" id="ARBA00010333"/>
    </source>
</evidence>
<dbReference type="Proteomes" id="UP000054859">
    <property type="component" value="Unassembled WGS sequence"/>
</dbReference>
<dbReference type="RefSeq" id="WP_058463218.1">
    <property type="nucleotide sequence ID" value="NZ_CAAAHS010000001.1"/>
</dbReference>
<accession>A0A0W0R1F8</accession>
<comment type="subcellular location">
    <subcellularLocation>
        <location evidence="1">Cell envelope</location>
    </subcellularLocation>
</comment>
<keyword evidence="8" id="KW-1185">Reference proteome</keyword>
<dbReference type="PATRIC" id="fig|45056.6.peg.2253"/>